<protein>
    <recommendedName>
        <fullName evidence="3">Amidohydrolase</fullName>
    </recommendedName>
</protein>
<accession>A0ABQ5THP9</accession>
<comment type="caution">
    <text evidence="1">The sequence shown here is derived from an EMBL/GenBank/DDBJ whole genome shotgun (WGS) entry which is preliminary data.</text>
</comment>
<keyword evidence="2" id="KW-1185">Reference proteome</keyword>
<gene>
    <name evidence="1" type="ORF">MACH08_09580</name>
</gene>
<sequence length="58" mass="7028">MDHNHNESITKITPFVTKWRRELHKNAEVGFCEYVTTHYIYENLKKLDFELFIGEEVL</sequence>
<evidence type="ECO:0008006" key="3">
    <source>
        <dbReference type="Google" id="ProtNLM"/>
    </source>
</evidence>
<proteinExistence type="predicted"/>
<evidence type="ECO:0000313" key="1">
    <source>
        <dbReference type="EMBL" id="GLO65174.1"/>
    </source>
</evidence>
<dbReference type="Proteomes" id="UP001275436">
    <property type="component" value="Unassembled WGS sequence"/>
</dbReference>
<dbReference type="RefSeq" id="WP_317957785.1">
    <property type="nucleotide sequence ID" value="NZ_BSKO01000001.1"/>
</dbReference>
<evidence type="ECO:0000313" key="2">
    <source>
        <dbReference type="Proteomes" id="UP001275436"/>
    </source>
</evidence>
<dbReference type="EMBL" id="BSKO01000001">
    <property type="protein sequence ID" value="GLO65174.1"/>
    <property type="molecule type" value="Genomic_DNA"/>
</dbReference>
<dbReference type="SUPFAM" id="SSF53187">
    <property type="entry name" value="Zn-dependent exopeptidases"/>
    <property type="match status" value="1"/>
</dbReference>
<organism evidence="1 2">
    <name type="scientific">Oceanobacillus kimchii</name>
    <dbReference type="NCBI Taxonomy" id="746691"/>
    <lineage>
        <taxon>Bacteria</taxon>
        <taxon>Bacillati</taxon>
        <taxon>Bacillota</taxon>
        <taxon>Bacilli</taxon>
        <taxon>Bacillales</taxon>
        <taxon>Bacillaceae</taxon>
        <taxon>Oceanobacillus</taxon>
    </lineage>
</organism>
<name>A0ABQ5THP9_9BACI</name>
<dbReference type="Gene3D" id="3.40.630.10">
    <property type="entry name" value="Zn peptidases"/>
    <property type="match status" value="1"/>
</dbReference>
<reference evidence="1 2" key="1">
    <citation type="submission" date="2023-02" db="EMBL/GenBank/DDBJ databases">
        <title>Oceanobacillus kimchii IFOP_LL358 isolated form Alexandrium catenella lab strain.</title>
        <authorList>
            <person name="Gajardo G."/>
            <person name="Ueki S."/>
            <person name="Maruyama F."/>
        </authorList>
    </citation>
    <scope>NUCLEOTIDE SEQUENCE [LARGE SCALE GENOMIC DNA]</scope>
    <source>
        <strain evidence="1 2">IFOP_LL358</strain>
    </source>
</reference>